<dbReference type="InterPro" id="IPR000160">
    <property type="entry name" value="GGDEF_dom"/>
</dbReference>
<dbReference type="EMBL" id="FOYW01000001">
    <property type="protein sequence ID" value="SFR54166.1"/>
    <property type="molecule type" value="Genomic_DNA"/>
</dbReference>
<dbReference type="STRING" id="650891.SAMN05216203_1266"/>
<dbReference type="InterPro" id="IPR052163">
    <property type="entry name" value="DGC-Regulatory_Protein"/>
</dbReference>
<name>A0A1I6HIB9_9GAMM</name>
<evidence type="ECO:0000313" key="2">
    <source>
        <dbReference type="EMBL" id="SFR54166.1"/>
    </source>
</evidence>
<sequence>MTMGIDNVLDRLATAVTQSDDLEGMVRPFLEILEAVTGLESTYLTRVDEDEGVQRILFSHNTSHLDIPEGLSVDWNDTLCKRALEEQRTYTDDVASCWGDSEAARALGIATYFSEPVRVGDGELFGTLCGASGSRVPVSPEARRLLAMLAQIIARQLERERLLEQLRHENRVYSHYALSDPLTGIPNRRALVQELARALANCRRDGRRVNLAFIDLDGFKEINDRYGHDAGDRFLIQVAERLRGGVRDGDFVARCGGDEFVVFGPACADDPEASRRAIRQRLESLTSGSFDVNGRTINYVGASVGVATSAADESGSEALLARADADMYSVKQARRKAA</sequence>
<dbReference type="InterPro" id="IPR043128">
    <property type="entry name" value="Rev_trsase/Diguanyl_cyclase"/>
</dbReference>
<gene>
    <name evidence="2" type="ORF">SAMN05216203_1266</name>
</gene>
<dbReference type="InterPro" id="IPR003018">
    <property type="entry name" value="GAF"/>
</dbReference>
<dbReference type="CDD" id="cd01949">
    <property type="entry name" value="GGDEF"/>
    <property type="match status" value="1"/>
</dbReference>
<dbReference type="SUPFAM" id="SSF55073">
    <property type="entry name" value="Nucleotide cyclase"/>
    <property type="match status" value="1"/>
</dbReference>
<protein>
    <submittedName>
        <fullName evidence="2">Diguanylate cyclase with GAF sensor</fullName>
    </submittedName>
</protein>
<dbReference type="RefSeq" id="WP_206675683.1">
    <property type="nucleotide sequence ID" value="NZ_FOYW01000001.1"/>
</dbReference>
<dbReference type="PANTHER" id="PTHR46663:SF2">
    <property type="entry name" value="GGDEF DOMAIN-CONTAINING PROTEIN"/>
    <property type="match status" value="1"/>
</dbReference>
<evidence type="ECO:0000313" key="3">
    <source>
        <dbReference type="Proteomes" id="UP000198644"/>
    </source>
</evidence>
<dbReference type="Pfam" id="PF13185">
    <property type="entry name" value="GAF_2"/>
    <property type="match status" value="1"/>
</dbReference>
<dbReference type="SMART" id="SM00267">
    <property type="entry name" value="GGDEF"/>
    <property type="match status" value="1"/>
</dbReference>
<reference evidence="3" key="1">
    <citation type="submission" date="2016-10" db="EMBL/GenBank/DDBJ databases">
        <authorList>
            <person name="Varghese N."/>
            <person name="Submissions S."/>
        </authorList>
    </citation>
    <scope>NUCLEOTIDE SEQUENCE [LARGE SCALE GENOMIC DNA]</scope>
    <source>
        <strain evidence="3">CGMCC 1.9167</strain>
    </source>
</reference>
<dbReference type="AlphaFoldDB" id="A0A1I6HIB9"/>
<dbReference type="SUPFAM" id="SSF55781">
    <property type="entry name" value="GAF domain-like"/>
    <property type="match status" value="1"/>
</dbReference>
<dbReference type="Proteomes" id="UP000198644">
    <property type="component" value="Unassembled WGS sequence"/>
</dbReference>
<keyword evidence="3" id="KW-1185">Reference proteome</keyword>
<dbReference type="Pfam" id="PF00990">
    <property type="entry name" value="GGDEF"/>
    <property type="match status" value="1"/>
</dbReference>
<dbReference type="PROSITE" id="PS50887">
    <property type="entry name" value="GGDEF"/>
    <property type="match status" value="1"/>
</dbReference>
<feature type="domain" description="GGDEF" evidence="1">
    <location>
        <begin position="207"/>
        <end position="338"/>
    </location>
</feature>
<dbReference type="InterPro" id="IPR029016">
    <property type="entry name" value="GAF-like_dom_sf"/>
</dbReference>
<dbReference type="InterPro" id="IPR029787">
    <property type="entry name" value="Nucleotide_cyclase"/>
</dbReference>
<dbReference type="PANTHER" id="PTHR46663">
    <property type="entry name" value="DIGUANYLATE CYCLASE DGCT-RELATED"/>
    <property type="match status" value="1"/>
</dbReference>
<dbReference type="Gene3D" id="3.30.450.40">
    <property type="match status" value="1"/>
</dbReference>
<organism evidence="2 3">
    <name type="scientific">Marinobacter daqiaonensis</name>
    <dbReference type="NCBI Taxonomy" id="650891"/>
    <lineage>
        <taxon>Bacteria</taxon>
        <taxon>Pseudomonadati</taxon>
        <taxon>Pseudomonadota</taxon>
        <taxon>Gammaproteobacteria</taxon>
        <taxon>Pseudomonadales</taxon>
        <taxon>Marinobacteraceae</taxon>
        <taxon>Marinobacter</taxon>
    </lineage>
</organism>
<accession>A0A1I6HIB9</accession>
<dbReference type="SMART" id="SM00065">
    <property type="entry name" value="GAF"/>
    <property type="match status" value="1"/>
</dbReference>
<dbReference type="NCBIfam" id="TIGR00254">
    <property type="entry name" value="GGDEF"/>
    <property type="match status" value="1"/>
</dbReference>
<proteinExistence type="predicted"/>
<evidence type="ECO:0000259" key="1">
    <source>
        <dbReference type="PROSITE" id="PS50887"/>
    </source>
</evidence>
<dbReference type="Gene3D" id="3.30.70.270">
    <property type="match status" value="1"/>
</dbReference>